<dbReference type="SMART" id="SM00235">
    <property type="entry name" value="ZnMc"/>
    <property type="match status" value="1"/>
</dbReference>
<feature type="signal peptide" evidence="5">
    <location>
        <begin position="1"/>
        <end position="23"/>
    </location>
</feature>
<dbReference type="InterPro" id="IPR001818">
    <property type="entry name" value="Pept_M10_metallopeptidase"/>
</dbReference>
<dbReference type="RefSeq" id="WP_284137211.1">
    <property type="nucleotide sequence ID" value="NZ_JASJUT010000003.1"/>
</dbReference>
<sequence length="315" mass="34892">MHVSLLKTSVLSMAVLFNSIASADVTTRGHVLTSTIWNTNSIHVCWENLNDSTAADRASVQEAVENSWEANSNVNFFGWNECERSSDGIRIQVADSTEFGAHVDGLGTRIRGRQNGMSLNFTYENWNQNCQSSRRWCNEVIAVHEFGHALGFAHEQNRQDTPDTCDEPTQGTNGDIDIGRWDLSSVMNYCNPQYNGNGELSETDILMVRTFYGPEVQTSVLLDNDHYSVYVGSNLTINAAYSIEDIVDSTSWLWSLGDGASSSSQNSVTHSYANKGRYNVTVSVSDSEGYSADKSAEVYVYGFEALLPAINMMMF</sequence>
<evidence type="ECO:0000256" key="1">
    <source>
        <dbReference type="ARBA" id="ARBA00022670"/>
    </source>
</evidence>
<keyword evidence="8" id="KW-1185">Reference proteome</keyword>
<name>A0ABT7EKG9_9GAMM</name>
<dbReference type="SUPFAM" id="SSF55486">
    <property type="entry name" value="Metalloproteases ('zincins'), catalytic domain"/>
    <property type="match status" value="1"/>
</dbReference>
<accession>A0ABT7EKG9</accession>
<dbReference type="InterPro" id="IPR035986">
    <property type="entry name" value="PKD_dom_sf"/>
</dbReference>
<dbReference type="Gene3D" id="3.40.390.10">
    <property type="entry name" value="Collagenase (Catalytic Domain)"/>
    <property type="match status" value="1"/>
</dbReference>
<dbReference type="CDD" id="cd00146">
    <property type="entry name" value="PKD"/>
    <property type="match status" value="1"/>
</dbReference>
<keyword evidence="1" id="KW-0645">Protease</keyword>
<gene>
    <name evidence="7" type="ORF">QNM18_10890</name>
</gene>
<evidence type="ECO:0000313" key="7">
    <source>
        <dbReference type="EMBL" id="MDK2595552.1"/>
    </source>
</evidence>
<dbReference type="Pfam" id="PF18911">
    <property type="entry name" value="PKD_4"/>
    <property type="match status" value="1"/>
</dbReference>
<comment type="caution">
    <text evidence="7">The sequence shown here is derived from an EMBL/GenBank/DDBJ whole genome shotgun (WGS) entry which is preliminary data.</text>
</comment>
<dbReference type="InterPro" id="IPR006026">
    <property type="entry name" value="Peptidase_Metallo"/>
</dbReference>
<dbReference type="InterPro" id="IPR022409">
    <property type="entry name" value="PKD/Chitinase_dom"/>
</dbReference>
<dbReference type="InterPro" id="IPR013783">
    <property type="entry name" value="Ig-like_fold"/>
</dbReference>
<keyword evidence="4" id="KW-0862">Zinc</keyword>
<dbReference type="InterPro" id="IPR000601">
    <property type="entry name" value="PKD_dom"/>
</dbReference>
<dbReference type="Gene3D" id="2.60.40.10">
    <property type="entry name" value="Immunoglobulins"/>
    <property type="match status" value="1"/>
</dbReference>
<feature type="domain" description="PKD" evidence="6">
    <location>
        <begin position="248"/>
        <end position="300"/>
    </location>
</feature>
<evidence type="ECO:0000256" key="2">
    <source>
        <dbReference type="ARBA" id="ARBA00022723"/>
    </source>
</evidence>
<keyword evidence="7" id="KW-0482">Metalloprotease</keyword>
<dbReference type="GO" id="GO:0008237">
    <property type="term" value="F:metallopeptidase activity"/>
    <property type="evidence" value="ECO:0007669"/>
    <property type="project" value="UniProtKB-KW"/>
</dbReference>
<evidence type="ECO:0000256" key="4">
    <source>
        <dbReference type="ARBA" id="ARBA00022833"/>
    </source>
</evidence>
<proteinExistence type="predicted"/>
<keyword evidence="3" id="KW-0378">Hydrolase</keyword>
<evidence type="ECO:0000256" key="5">
    <source>
        <dbReference type="SAM" id="SignalP"/>
    </source>
</evidence>
<dbReference type="SMART" id="SM00089">
    <property type="entry name" value="PKD"/>
    <property type="match status" value="1"/>
</dbReference>
<evidence type="ECO:0000259" key="6">
    <source>
        <dbReference type="PROSITE" id="PS50093"/>
    </source>
</evidence>
<protein>
    <submittedName>
        <fullName evidence="7">M57 family metalloprotease</fullName>
    </submittedName>
</protein>
<dbReference type="Pfam" id="PF00413">
    <property type="entry name" value="Peptidase_M10"/>
    <property type="match status" value="1"/>
</dbReference>
<dbReference type="PROSITE" id="PS50093">
    <property type="entry name" value="PKD"/>
    <property type="match status" value="1"/>
</dbReference>
<dbReference type="InterPro" id="IPR024079">
    <property type="entry name" value="MetalloPept_cat_dom_sf"/>
</dbReference>
<organism evidence="7 8">
    <name type="scientific">Pseudoalteromonas obscura</name>
    <dbReference type="NCBI Taxonomy" id="3048491"/>
    <lineage>
        <taxon>Bacteria</taxon>
        <taxon>Pseudomonadati</taxon>
        <taxon>Pseudomonadota</taxon>
        <taxon>Gammaproteobacteria</taxon>
        <taxon>Alteromonadales</taxon>
        <taxon>Pseudoalteromonadaceae</taxon>
        <taxon>Pseudoalteromonas</taxon>
    </lineage>
</organism>
<keyword evidence="2" id="KW-0479">Metal-binding</keyword>
<dbReference type="SUPFAM" id="SSF49299">
    <property type="entry name" value="PKD domain"/>
    <property type="match status" value="1"/>
</dbReference>
<dbReference type="EMBL" id="JASJUT010000003">
    <property type="protein sequence ID" value="MDK2595552.1"/>
    <property type="molecule type" value="Genomic_DNA"/>
</dbReference>
<dbReference type="Proteomes" id="UP001231915">
    <property type="component" value="Unassembled WGS sequence"/>
</dbReference>
<evidence type="ECO:0000256" key="3">
    <source>
        <dbReference type="ARBA" id="ARBA00022801"/>
    </source>
</evidence>
<evidence type="ECO:0000313" key="8">
    <source>
        <dbReference type="Proteomes" id="UP001231915"/>
    </source>
</evidence>
<keyword evidence="5" id="KW-0732">Signal</keyword>
<feature type="chain" id="PRO_5046902562" evidence="5">
    <location>
        <begin position="24"/>
        <end position="315"/>
    </location>
</feature>
<reference evidence="7 8" key="1">
    <citation type="submission" date="2023-05" db="EMBL/GenBank/DDBJ databases">
        <title>Pseudoalteromonas ardens sp. nov., Pseudoalteromonas obscura sp. nov., and Pseudoalteromonas umbrosa sp. nov., isolated from the coral Montipora capitata.</title>
        <authorList>
            <person name="Thomas E.M."/>
            <person name="Smith E.M."/>
            <person name="Papke E."/>
            <person name="Shlafstein M.D."/>
            <person name="Oline D.K."/>
            <person name="Videau P."/>
            <person name="Saw J.H."/>
            <person name="Strangman W.K."/>
            <person name="Ushijima B."/>
        </authorList>
    </citation>
    <scope>NUCLEOTIDE SEQUENCE [LARGE SCALE GENOMIC DNA]</scope>
    <source>
        <strain evidence="7 8">P94</strain>
    </source>
</reference>